<dbReference type="SMART" id="SM00382">
    <property type="entry name" value="AAA"/>
    <property type="match status" value="1"/>
</dbReference>
<evidence type="ECO:0000256" key="1">
    <source>
        <dbReference type="ARBA" id="ARBA00004202"/>
    </source>
</evidence>
<evidence type="ECO:0000256" key="4">
    <source>
        <dbReference type="ARBA" id="ARBA00022496"/>
    </source>
</evidence>
<dbReference type="InterPro" id="IPR051535">
    <property type="entry name" value="Siderophore_ABC-ATPase"/>
</dbReference>
<comment type="subcellular location">
    <subcellularLocation>
        <location evidence="1">Cell membrane</location>
        <topology evidence="1">Peripheral membrane protein</topology>
    </subcellularLocation>
</comment>
<evidence type="ECO:0000313" key="11">
    <source>
        <dbReference type="Proteomes" id="UP000008229"/>
    </source>
</evidence>
<dbReference type="InterPro" id="IPR003959">
    <property type="entry name" value="ATPase_AAA_core"/>
</dbReference>
<dbReference type="Proteomes" id="UP000008229">
    <property type="component" value="Chromosome"/>
</dbReference>
<keyword evidence="3" id="KW-1003">Cell membrane</keyword>
<keyword evidence="6" id="KW-0406">Ion transport</keyword>
<feature type="domain" description="AAA+ ATPase" evidence="9">
    <location>
        <begin position="42"/>
        <end position="218"/>
    </location>
</feature>
<dbReference type="GO" id="GO:0016887">
    <property type="term" value="F:ATP hydrolysis activity"/>
    <property type="evidence" value="ECO:0007669"/>
    <property type="project" value="InterPro"/>
</dbReference>
<dbReference type="SUPFAM" id="SSF52540">
    <property type="entry name" value="P-loop containing nucleoside triphosphate hydrolases"/>
    <property type="match status" value="1"/>
</dbReference>
<evidence type="ECO:0000313" key="10">
    <source>
        <dbReference type="EMBL" id="ADB51635.1"/>
    </source>
</evidence>
<evidence type="ECO:0000256" key="8">
    <source>
        <dbReference type="SAM" id="MobiDB-lite"/>
    </source>
</evidence>
<keyword evidence="5" id="KW-0408">Iron</keyword>
<dbReference type="Gene3D" id="3.40.50.300">
    <property type="entry name" value="P-loop containing nucleotide triphosphate hydrolases"/>
    <property type="match status" value="2"/>
</dbReference>
<dbReference type="eggNOG" id="COG3910">
    <property type="taxonomic scope" value="Bacteria"/>
</dbReference>
<keyword evidence="4" id="KW-0410">Iron transport</keyword>
<dbReference type="EMBL" id="CP001854">
    <property type="protein sequence ID" value="ADB51635.1"/>
    <property type="molecule type" value="Genomic_DNA"/>
</dbReference>
<dbReference type="GO" id="GO:0005886">
    <property type="term" value="C:plasma membrane"/>
    <property type="evidence" value="ECO:0007669"/>
    <property type="project" value="UniProtKB-SubCell"/>
</dbReference>
<keyword evidence="2" id="KW-0813">Transport</keyword>
<dbReference type="KEGG" id="cwo:Cwoe_3216"/>
<keyword evidence="7" id="KW-0472">Membrane</keyword>
<sequence length="252" mass="26746">MNTAFLHSVSLRPPGDGEPERSGHPWTLPVVEALAAETLALDPAVTFLVGENGSGKSTLIEALAGAAGMNVEGGSSNFAFSTREQEGGLGDALRLARGIRRPRTDFFLRAESLFNAATYLEGMRAEPFGSGALDAYGGRSLHDQSHGESFLAVVLNRFGPDGLYLLDEPEAALSAQNCLTLLRRMHELVSDGAQFVVATHSPVLLAYPGATIYELSADGIEQVAYDDAAPVQLTRAFLAAPDAFVRRLLDAS</sequence>
<evidence type="ECO:0000256" key="3">
    <source>
        <dbReference type="ARBA" id="ARBA00022475"/>
    </source>
</evidence>
<protein>
    <submittedName>
        <fullName evidence="10">SMC domain protein</fullName>
    </submittedName>
</protein>
<evidence type="ECO:0000256" key="6">
    <source>
        <dbReference type="ARBA" id="ARBA00023065"/>
    </source>
</evidence>
<dbReference type="PANTHER" id="PTHR42771">
    <property type="entry name" value="IRON(3+)-HYDROXAMATE IMPORT ATP-BINDING PROTEIN FHUC"/>
    <property type="match status" value="1"/>
</dbReference>
<feature type="region of interest" description="Disordered" evidence="8">
    <location>
        <begin position="1"/>
        <end position="24"/>
    </location>
</feature>
<dbReference type="PANTHER" id="PTHR42771:SF2">
    <property type="entry name" value="IRON(3+)-HYDROXAMATE IMPORT ATP-BINDING PROTEIN FHUC"/>
    <property type="match status" value="1"/>
</dbReference>
<dbReference type="STRING" id="469383.Cwoe_3216"/>
<evidence type="ECO:0000256" key="7">
    <source>
        <dbReference type="ARBA" id="ARBA00023136"/>
    </source>
</evidence>
<proteinExistence type="predicted"/>
<dbReference type="GO" id="GO:0006826">
    <property type="term" value="P:iron ion transport"/>
    <property type="evidence" value="ECO:0007669"/>
    <property type="project" value="UniProtKB-KW"/>
</dbReference>
<dbReference type="Pfam" id="PF13304">
    <property type="entry name" value="AAA_21"/>
    <property type="match status" value="2"/>
</dbReference>
<evidence type="ECO:0000259" key="9">
    <source>
        <dbReference type="SMART" id="SM00382"/>
    </source>
</evidence>
<organism evidence="10 11">
    <name type="scientific">Conexibacter woesei (strain DSM 14684 / CCUG 47730 / CIP 108061 / JCM 11494 / NBRC 100937 / ID131577)</name>
    <dbReference type="NCBI Taxonomy" id="469383"/>
    <lineage>
        <taxon>Bacteria</taxon>
        <taxon>Bacillati</taxon>
        <taxon>Actinomycetota</taxon>
        <taxon>Thermoleophilia</taxon>
        <taxon>Solirubrobacterales</taxon>
        <taxon>Conexibacteraceae</taxon>
        <taxon>Conexibacter</taxon>
    </lineage>
</organism>
<dbReference type="GO" id="GO:0005524">
    <property type="term" value="F:ATP binding"/>
    <property type="evidence" value="ECO:0007669"/>
    <property type="project" value="InterPro"/>
</dbReference>
<dbReference type="InterPro" id="IPR003593">
    <property type="entry name" value="AAA+_ATPase"/>
</dbReference>
<dbReference type="RefSeq" id="WP_012934686.1">
    <property type="nucleotide sequence ID" value="NC_013739.1"/>
</dbReference>
<gene>
    <name evidence="10" type="ordered locus">Cwoe_3216</name>
</gene>
<name>D3FE19_CONWI</name>
<dbReference type="InterPro" id="IPR027417">
    <property type="entry name" value="P-loop_NTPase"/>
</dbReference>
<evidence type="ECO:0000256" key="5">
    <source>
        <dbReference type="ARBA" id="ARBA00023004"/>
    </source>
</evidence>
<keyword evidence="11" id="KW-1185">Reference proteome</keyword>
<dbReference type="HOGENOM" id="CLU_079631_2_0_11"/>
<reference evidence="11" key="2">
    <citation type="submission" date="2010-01" db="EMBL/GenBank/DDBJ databases">
        <title>The complete genome of Conexibacter woesei DSM 14684.</title>
        <authorList>
            <consortium name="US DOE Joint Genome Institute (JGI-PGF)"/>
            <person name="Lucas S."/>
            <person name="Copeland A."/>
            <person name="Lapidus A."/>
            <person name="Glavina del Rio T."/>
            <person name="Dalin E."/>
            <person name="Tice H."/>
            <person name="Bruce D."/>
            <person name="Goodwin L."/>
            <person name="Pitluck S."/>
            <person name="Kyrpides N."/>
            <person name="Mavromatis K."/>
            <person name="Ivanova N."/>
            <person name="Mikhailova N."/>
            <person name="Chertkov O."/>
            <person name="Brettin T."/>
            <person name="Detter J.C."/>
            <person name="Han C."/>
            <person name="Larimer F."/>
            <person name="Land M."/>
            <person name="Hauser L."/>
            <person name="Markowitz V."/>
            <person name="Cheng J.-F."/>
            <person name="Hugenholtz P."/>
            <person name="Woyke T."/>
            <person name="Wu D."/>
            <person name="Pukall R."/>
            <person name="Steenblock K."/>
            <person name="Schneider S."/>
            <person name="Klenk H.-P."/>
            <person name="Eisen J.A."/>
        </authorList>
    </citation>
    <scope>NUCLEOTIDE SEQUENCE [LARGE SCALE GENOMIC DNA]</scope>
    <source>
        <strain evidence="11">DSM 14684 / CIP 108061 / JCM 11494 / NBRC 100937 / ID131577</strain>
    </source>
</reference>
<reference evidence="10 11" key="1">
    <citation type="journal article" date="2010" name="Stand. Genomic Sci.">
        <title>Complete genome sequence of Conexibacter woesei type strain (ID131577).</title>
        <authorList>
            <person name="Pukall R."/>
            <person name="Lapidus A."/>
            <person name="Glavina Del Rio T."/>
            <person name="Copeland A."/>
            <person name="Tice H."/>
            <person name="Cheng J.-F."/>
            <person name="Lucas S."/>
            <person name="Chen F."/>
            <person name="Nolan M."/>
            <person name="Bruce D."/>
            <person name="Goodwin L."/>
            <person name="Pitluck S."/>
            <person name="Mavromatis K."/>
            <person name="Ivanova N."/>
            <person name="Ovchinnikova G."/>
            <person name="Pati A."/>
            <person name="Chen A."/>
            <person name="Palaniappan K."/>
            <person name="Land M."/>
            <person name="Hauser L."/>
            <person name="Chang Y.-J."/>
            <person name="Jeffries C.D."/>
            <person name="Chain P."/>
            <person name="Meincke L."/>
            <person name="Sims D."/>
            <person name="Brettin T."/>
            <person name="Detter J.C."/>
            <person name="Rohde M."/>
            <person name="Goeker M."/>
            <person name="Bristow J."/>
            <person name="Eisen J.A."/>
            <person name="Markowitz V."/>
            <person name="Kyrpides N.C."/>
            <person name="Klenk H.-P."/>
            <person name="Hugenholtz P."/>
        </authorList>
    </citation>
    <scope>NUCLEOTIDE SEQUENCE [LARGE SCALE GENOMIC DNA]</scope>
    <source>
        <strain evidence="11">DSM 14684 / CIP 108061 / JCM 11494 / NBRC 100937 / ID131577</strain>
    </source>
</reference>
<evidence type="ECO:0000256" key="2">
    <source>
        <dbReference type="ARBA" id="ARBA00022448"/>
    </source>
</evidence>
<dbReference type="AlphaFoldDB" id="D3FE19"/>
<accession>D3FE19</accession>
<dbReference type="OrthoDB" id="9784297at2"/>